<evidence type="ECO:0000313" key="2">
    <source>
        <dbReference type="EMBL" id="KJQ63917.1"/>
    </source>
</evidence>
<accession>A0AAW3H5F5</accession>
<proteinExistence type="predicted"/>
<reference evidence="3 4" key="1">
    <citation type="submission" date="2015-02" db="EMBL/GenBank/DDBJ databases">
        <title>Evolution of amylase-binding proteins of oral streptococcal species.</title>
        <authorList>
            <person name="Haase E.M."/>
        </authorList>
    </citation>
    <scope>NUCLEOTIDE SEQUENCE [LARGE SCALE GENOMIC DNA]</scope>
    <source>
        <strain evidence="1 4">G9B</strain>
        <strain evidence="2">NCTC 10712</strain>
        <strain evidence="3">UB10712</strain>
    </source>
</reference>
<name>A0AAW3H5F5_STRGN</name>
<evidence type="ECO:0008006" key="5">
    <source>
        <dbReference type="Google" id="ProtNLM"/>
    </source>
</evidence>
<dbReference type="AlphaFoldDB" id="A0AAW3H5F5"/>
<dbReference type="EMBL" id="JYGL01000001">
    <property type="protein sequence ID" value="KJQ58405.1"/>
    <property type="molecule type" value="Genomic_DNA"/>
</dbReference>
<dbReference type="Proteomes" id="UP000033658">
    <property type="component" value="Unassembled WGS sequence"/>
</dbReference>
<comment type="caution">
    <text evidence="1">The sequence shown here is derived from an EMBL/GenBank/DDBJ whole genome shotgun (WGS) entry which is preliminary data.</text>
</comment>
<gene>
    <name evidence="1" type="ORF">TZ86_00245</name>
    <name evidence="2" type="ORF">TZ88_01561</name>
</gene>
<sequence>MKQLLKDYLDIFQSYPKHQYFSKKERKERYQLLEQYTRTEYNQVPTINEFKDFVKKYQDQISIHPQFLEKFTPVFQ</sequence>
<organism evidence="1 4">
    <name type="scientific">Streptococcus gordonii</name>
    <dbReference type="NCBI Taxonomy" id="1302"/>
    <lineage>
        <taxon>Bacteria</taxon>
        <taxon>Bacillati</taxon>
        <taxon>Bacillota</taxon>
        <taxon>Bacilli</taxon>
        <taxon>Lactobacillales</taxon>
        <taxon>Streptococcaceae</taxon>
        <taxon>Streptococcus</taxon>
    </lineage>
</organism>
<dbReference type="EMBL" id="JYGN01000006">
    <property type="protein sequence ID" value="KJQ63917.1"/>
    <property type="molecule type" value="Genomic_DNA"/>
</dbReference>
<dbReference type="RefSeq" id="WP_012000323.1">
    <property type="nucleotide sequence ID" value="NZ_CABEIB010000003.1"/>
</dbReference>
<protein>
    <recommendedName>
        <fullName evidence="5">Cytoplasmic protein</fullName>
    </recommendedName>
</protein>
<evidence type="ECO:0000313" key="4">
    <source>
        <dbReference type="Proteomes" id="UP000033658"/>
    </source>
</evidence>
<evidence type="ECO:0000313" key="1">
    <source>
        <dbReference type="EMBL" id="KJQ58405.1"/>
    </source>
</evidence>
<evidence type="ECO:0000313" key="3">
    <source>
        <dbReference type="Proteomes" id="UP000033375"/>
    </source>
</evidence>
<dbReference type="Proteomes" id="UP000033375">
    <property type="component" value="Unassembled WGS sequence"/>
</dbReference>